<feature type="domain" description="GRIP" evidence="8">
    <location>
        <begin position="859"/>
        <end position="907"/>
    </location>
</feature>
<dbReference type="InterPro" id="IPR051952">
    <property type="entry name" value="Golgi-autophagy_related"/>
</dbReference>
<dbReference type="PANTHER" id="PTHR23157">
    <property type="entry name" value="GRIP AND COILED-COIL DOMAIN-CONTAINING PROTEIN 1"/>
    <property type="match status" value="1"/>
</dbReference>
<feature type="region of interest" description="Disordered" evidence="7">
    <location>
        <begin position="815"/>
        <end position="857"/>
    </location>
</feature>
<sequence>MFKQLSQLSKNLTDELAKGLADELNEGQEQFDKNSDLPVDVQAKLRKFDKYEQKYPLLLNAYKAEKAKIEKLAALQKILCENTPISSLEDFDSLTSFFQNTNLKIDMLNDEVKRLTTEKNEQSVELEALRGQLNDKDNQSDVDVSVEDTHKERIELEDRLKTLHGETDQLRKEVETKNAELAKASAKTEALKKASEESATLRAELKDAKEKIGESKHALQEKEEAYRTATAEIKEINTLLDQKTAEYEKVRSEQKLKQNGDNCNAQGGQSANSKTKNRKRKGKNKNSLPVDVQQNATAISDVKPTGENDLSSEIEQLKEIQHKLNALQQDYDALLNRHQKSKEEIQVLKDAESELEKLRIEKEDTVRQLQEAKDELKFKSEELDSNKEILKSVGNELVTAKDQMKDLQSGDNAKVNELKSELESIRVRHSDSIKLYETRQNELKQKITTLETEKSKVAEEANKLKSALEKSSNEYQKLSSNLKKTEETIARLRKENGSITDELREMPALKKSENALKMSVTQKEKTIVYLEQQIKDYSAKEEQTNKLLRESTAESGRLSAKVDQLTRINEGMKNEVRKSEESMEKFIKNNGTLGEKLEVLNEKYATLKDLKSVSHEQVGTIGRQCDELNIKLKEANKRIGFLEDELNESALVVQEKTKELVGMRRTLAEGHSDVGARLQKVENILTSALDEKERLESEFALQATMFQRTIQDLKKSNENLTLQIQELRLKEKNYEYEVNQLKSSNAKVQKASNEDSGKTRELESALLEVRNSLSNSEKKLRSLEIANESFKELNGDLTRKLDRVSKNYKQMSSQLAAAKELKTSRPSSRSNSVFSISDQHSNGVSRRASYTEESGKETQADLNDKIAYIKNVLLGFLEHKEQREMLLPVVSTLLHLDSNDEKRLLISIR</sequence>
<evidence type="ECO:0000256" key="4">
    <source>
        <dbReference type="ARBA" id="ARBA00023054"/>
    </source>
</evidence>
<feature type="coiled-coil region" evidence="6">
    <location>
        <begin position="625"/>
        <end position="652"/>
    </location>
</feature>
<dbReference type="PANTHER" id="PTHR23157:SF25">
    <property type="entry name" value="GRIP AND COILED-COIL DOMAIN-CONTAINING PROTEIN 1"/>
    <property type="match status" value="1"/>
</dbReference>
<evidence type="ECO:0000256" key="5">
    <source>
        <dbReference type="ARBA" id="ARBA00023136"/>
    </source>
</evidence>
<gene>
    <name evidence="9" type="ORF">LAME_0H03444G</name>
</gene>
<dbReference type="InterPro" id="IPR000237">
    <property type="entry name" value="GRIP_dom"/>
</dbReference>
<proteinExistence type="predicted"/>
<feature type="coiled-coil region" evidence="6">
    <location>
        <begin position="433"/>
        <end position="502"/>
    </location>
</feature>
<evidence type="ECO:0000256" key="1">
    <source>
        <dbReference type="ARBA" id="ARBA00004184"/>
    </source>
</evidence>
<evidence type="ECO:0000256" key="6">
    <source>
        <dbReference type="SAM" id="Coils"/>
    </source>
</evidence>
<dbReference type="OrthoDB" id="1926336at2759"/>
<feature type="coiled-coil region" evidence="6">
    <location>
        <begin position="530"/>
        <end position="589"/>
    </location>
</feature>
<evidence type="ECO:0000259" key="8">
    <source>
        <dbReference type="PROSITE" id="PS50913"/>
    </source>
</evidence>
<keyword evidence="5" id="KW-0472">Membrane</keyword>
<dbReference type="Gene3D" id="1.10.287.1490">
    <property type="match status" value="1"/>
</dbReference>
<reference evidence="10" key="1">
    <citation type="submission" date="2016-03" db="EMBL/GenBank/DDBJ databases">
        <authorList>
            <person name="Devillers Hugo."/>
        </authorList>
    </citation>
    <scope>NUCLEOTIDE SEQUENCE [LARGE SCALE GENOMIC DNA]</scope>
</reference>
<dbReference type="Pfam" id="PF01465">
    <property type="entry name" value="GRIP"/>
    <property type="match status" value="1"/>
</dbReference>
<dbReference type="EMBL" id="LT598480">
    <property type="protein sequence ID" value="SCV02621.1"/>
    <property type="molecule type" value="Genomic_DNA"/>
</dbReference>
<feature type="compositionally biased region" description="Low complexity" evidence="7">
    <location>
        <begin position="824"/>
        <end position="837"/>
    </location>
</feature>
<organism evidence="9 10">
    <name type="scientific">Lachancea meyersii CBS 8951</name>
    <dbReference type="NCBI Taxonomy" id="1266667"/>
    <lineage>
        <taxon>Eukaryota</taxon>
        <taxon>Fungi</taxon>
        <taxon>Dikarya</taxon>
        <taxon>Ascomycota</taxon>
        <taxon>Saccharomycotina</taxon>
        <taxon>Saccharomycetes</taxon>
        <taxon>Saccharomycetales</taxon>
        <taxon>Saccharomycetaceae</taxon>
        <taxon>Lachancea</taxon>
    </lineage>
</organism>
<dbReference type="GO" id="GO:0005794">
    <property type="term" value="C:Golgi apparatus"/>
    <property type="evidence" value="ECO:0007669"/>
    <property type="project" value="TreeGrafter"/>
</dbReference>
<evidence type="ECO:0000313" key="9">
    <source>
        <dbReference type="EMBL" id="SCV02621.1"/>
    </source>
</evidence>
<dbReference type="SMART" id="SM00755">
    <property type="entry name" value="Grip"/>
    <property type="match status" value="1"/>
</dbReference>
<feature type="compositionally biased region" description="Polar residues" evidence="7">
    <location>
        <begin position="259"/>
        <end position="271"/>
    </location>
</feature>
<keyword evidence="4 6" id="KW-0175">Coiled coil</keyword>
<evidence type="ECO:0000256" key="3">
    <source>
        <dbReference type="ARBA" id="ARBA00022490"/>
    </source>
</evidence>
<evidence type="ECO:0000313" key="10">
    <source>
        <dbReference type="Proteomes" id="UP000191144"/>
    </source>
</evidence>
<evidence type="ECO:0000256" key="2">
    <source>
        <dbReference type="ARBA" id="ARBA00004496"/>
    </source>
</evidence>
<dbReference type="Proteomes" id="UP000191144">
    <property type="component" value="Chromosome H"/>
</dbReference>
<feature type="coiled-coil region" evidence="6">
    <location>
        <begin position="310"/>
        <end position="389"/>
    </location>
</feature>
<keyword evidence="10" id="KW-1185">Reference proteome</keyword>
<dbReference type="PROSITE" id="PS50913">
    <property type="entry name" value="GRIP"/>
    <property type="match status" value="1"/>
</dbReference>
<feature type="region of interest" description="Disordered" evidence="7">
    <location>
        <begin position="250"/>
        <end position="308"/>
    </location>
</feature>
<name>A0A1G4KDN0_9SACH</name>
<keyword evidence="3" id="KW-0963">Cytoplasm</keyword>
<feature type="compositionally biased region" description="Basic residues" evidence="7">
    <location>
        <begin position="275"/>
        <end position="284"/>
    </location>
</feature>
<comment type="subcellular location">
    <subcellularLocation>
        <location evidence="2">Cytoplasm</location>
    </subcellularLocation>
    <subcellularLocation>
        <location evidence="1">Endomembrane system</location>
        <topology evidence="1">Peripheral membrane protein</topology>
    </subcellularLocation>
</comment>
<dbReference type="AlphaFoldDB" id="A0A1G4KDN0"/>
<accession>A0A1G4KDN0</accession>
<protein>
    <submittedName>
        <fullName evidence="9">LAME_0H03444g1_1</fullName>
    </submittedName>
</protein>
<evidence type="ECO:0000256" key="7">
    <source>
        <dbReference type="SAM" id="MobiDB-lite"/>
    </source>
</evidence>